<dbReference type="PROSITE" id="PS50158">
    <property type="entry name" value="ZF_CCHC"/>
    <property type="match status" value="1"/>
</dbReference>
<keyword evidence="1" id="KW-0863">Zinc-finger</keyword>
<feature type="region of interest" description="Disordered" evidence="2">
    <location>
        <begin position="419"/>
        <end position="440"/>
    </location>
</feature>
<keyword evidence="5" id="KW-1185">Reference proteome</keyword>
<reference evidence="4" key="2">
    <citation type="journal article" date="2023" name="BMC Genomics">
        <title>Pest status, molecular evolution, and epigenetic factors derived from the genome assembly of Frankliniella fusca, a thysanopteran phytovirus vector.</title>
        <authorList>
            <person name="Catto M.A."/>
            <person name="Labadie P.E."/>
            <person name="Jacobson A.L."/>
            <person name="Kennedy G.G."/>
            <person name="Srinivasan R."/>
            <person name="Hunt B.G."/>
        </authorList>
    </citation>
    <scope>NUCLEOTIDE SEQUENCE</scope>
    <source>
        <strain evidence="4">PL_HMW_Pooled</strain>
    </source>
</reference>
<gene>
    <name evidence="4" type="ORF">KUF71_001284</name>
</gene>
<dbReference type="InterPro" id="IPR001878">
    <property type="entry name" value="Znf_CCHC"/>
</dbReference>
<accession>A0AAE1HHL9</accession>
<reference evidence="4" key="1">
    <citation type="submission" date="2021-07" db="EMBL/GenBank/DDBJ databases">
        <authorList>
            <person name="Catto M.A."/>
            <person name="Jacobson A."/>
            <person name="Kennedy G."/>
            <person name="Labadie P."/>
            <person name="Hunt B.G."/>
            <person name="Srinivasan R."/>
        </authorList>
    </citation>
    <scope>NUCLEOTIDE SEQUENCE</scope>
    <source>
        <strain evidence="4">PL_HMW_Pooled</strain>
        <tissue evidence="4">Head</tissue>
    </source>
</reference>
<sequence length="510" mass="57165">MGVDKEIVAEVFQSSLLEEEVQTPYLVFRNSLTATEADASSIASQIFADLAKLPVSLPGTKPEVVRKFPTVFVSEEDIYRCPVPCAIVCATHEDWNNFILEDYKFSIPSLVSALREQSTKNCLSAADAQEIIKLLILYCFEKEKEKEREIRRLKAKEKFDKKLKMSVPMSLQPTLPAFDENAVEAWFQNAHSVYATFKVEEKDLPMYIYNFLPPYARGKHEELKGKSWQEYVEGMVAAFQADNSMTSILDKMAGLKRKEGESYRAFANRMFSLARHSSPPLPEKEVCRKILKGLPKSLASLMIGRNCDTVQDFVKILEGAISEKNLIEGDSSTSEETSLEKMIEEKLNAKLGKKKEDRVCALLDKLLDSGEEKEENDVLVKLEKLAIDKEKEREKTSTETVLGVMGNMLAQLTERNRGSGYYRGRGGSRGRGNGRGGYRGGFSNYRGGYNNYRGSNYRGRRGESWGSVGRGRGSGGGPNRKCFLCDEEGHFVASCPIKFHFLGRQGGGSK</sequence>
<dbReference type="Proteomes" id="UP001219518">
    <property type="component" value="Unassembled WGS sequence"/>
</dbReference>
<feature type="compositionally biased region" description="Gly residues" evidence="2">
    <location>
        <begin position="421"/>
        <end position="440"/>
    </location>
</feature>
<evidence type="ECO:0000256" key="1">
    <source>
        <dbReference type="PROSITE-ProRule" id="PRU00047"/>
    </source>
</evidence>
<evidence type="ECO:0000256" key="2">
    <source>
        <dbReference type="SAM" id="MobiDB-lite"/>
    </source>
</evidence>
<comment type="caution">
    <text evidence="4">The sequence shown here is derived from an EMBL/GenBank/DDBJ whole genome shotgun (WGS) entry which is preliminary data.</text>
</comment>
<keyword evidence="1" id="KW-0479">Metal-binding</keyword>
<keyword evidence="1" id="KW-0862">Zinc</keyword>
<name>A0AAE1HHL9_9NEOP</name>
<protein>
    <submittedName>
        <fullName evidence="4">Caprin-1</fullName>
    </submittedName>
</protein>
<evidence type="ECO:0000313" key="5">
    <source>
        <dbReference type="Proteomes" id="UP001219518"/>
    </source>
</evidence>
<dbReference type="EMBL" id="JAHWGI010001034">
    <property type="protein sequence ID" value="KAK3921504.1"/>
    <property type="molecule type" value="Genomic_DNA"/>
</dbReference>
<dbReference type="SUPFAM" id="SSF57756">
    <property type="entry name" value="Retrovirus zinc finger-like domains"/>
    <property type="match status" value="1"/>
</dbReference>
<dbReference type="AlphaFoldDB" id="A0AAE1HHL9"/>
<feature type="domain" description="CCHC-type" evidence="3">
    <location>
        <begin position="480"/>
        <end position="496"/>
    </location>
</feature>
<dbReference type="GO" id="GO:0003676">
    <property type="term" value="F:nucleic acid binding"/>
    <property type="evidence" value="ECO:0007669"/>
    <property type="project" value="InterPro"/>
</dbReference>
<dbReference type="InterPro" id="IPR036875">
    <property type="entry name" value="Znf_CCHC_sf"/>
</dbReference>
<proteinExistence type="predicted"/>
<dbReference type="GO" id="GO:0008270">
    <property type="term" value="F:zinc ion binding"/>
    <property type="evidence" value="ECO:0007669"/>
    <property type="project" value="UniProtKB-KW"/>
</dbReference>
<evidence type="ECO:0000313" key="4">
    <source>
        <dbReference type="EMBL" id="KAK3921504.1"/>
    </source>
</evidence>
<evidence type="ECO:0000259" key="3">
    <source>
        <dbReference type="PROSITE" id="PS50158"/>
    </source>
</evidence>
<organism evidence="4 5">
    <name type="scientific">Frankliniella fusca</name>
    <dbReference type="NCBI Taxonomy" id="407009"/>
    <lineage>
        <taxon>Eukaryota</taxon>
        <taxon>Metazoa</taxon>
        <taxon>Ecdysozoa</taxon>
        <taxon>Arthropoda</taxon>
        <taxon>Hexapoda</taxon>
        <taxon>Insecta</taxon>
        <taxon>Pterygota</taxon>
        <taxon>Neoptera</taxon>
        <taxon>Paraneoptera</taxon>
        <taxon>Thysanoptera</taxon>
        <taxon>Terebrantia</taxon>
        <taxon>Thripoidea</taxon>
        <taxon>Thripidae</taxon>
        <taxon>Frankliniella</taxon>
    </lineage>
</organism>